<dbReference type="Gene3D" id="3.30.1240.10">
    <property type="match status" value="1"/>
</dbReference>
<dbReference type="InterPro" id="IPR006379">
    <property type="entry name" value="HAD-SF_hydro_IIB"/>
</dbReference>
<dbReference type="Pfam" id="PF08282">
    <property type="entry name" value="Hydrolase_3"/>
    <property type="match status" value="1"/>
</dbReference>
<comment type="caution">
    <text evidence="1">The sequence shown here is derived from an EMBL/GenBank/DDBJ whole genome shotgun (WGS) entry which is preliminary data.</text>
</comment>
<dbReference type="NCBIfam" id="TIGR00099">
    <property type="entry name" value="Cof-subfamily"/>
    <property type="match status" value="1"/>
</dbReference>
<dbReference type="OrthoDB" id="1654797at2"/>
<dbReference type="Proteomes" id="UP000433575">
    <property type="component" value="Unassembled WGS sequence"/>
</dbReference>
<dbReference type="PANTHER" id="PTHR10000:SF8">
    <property type="entry name" value="HAD SUPERFAMILY HYDROLASE-LIKE, TYPE 3"/>
    <property type="match status" value="1"/>
</dbReference>
<evidence type="ECO:0000313" key="1">
    <source>
        <dbReference type="EMBL" id="MSA87965.1"/>
    </source>
</evidence>
<proteinExistence type="predicted"/>
<dbReference type="AlphaFoldDB" id="A0A6N7S2U4"/>
<accession>A0A6N7S2U4</accession>
<evidence type="ECO:0000313" key="4">
    <source>
        <dbReference type="Proteomes" id="UP000480929"/>
    </source>
</evidence>
<name>A0A6N7S2U4_9FIRM</name>
<dbReference type="InterPro" id="IPR000150">
    <property type="entry name" value="Cof"/>
</dbReference>
<gene>
    <name evidence="2" type="ORF">GKD88_01300</name>
    <name evidence="1" type="ORF">GKE08_01290</name>
</gene>
<dbReference type="Proteomes" id="UP000480929">
    <property type="component" value="Unassembled WGS sequence"/>
</dbReference>
<dbReference type="SFLD" id="SFLDG01140">
    <property type="entry name" value="C2.B:_Phosphomannomutase_and_P"/>
    <property type="match status" value="1"/>
</dbReference>
<dbReference type="GO" id="GO:0005829">
    <property type="term" value="C:cytosol"/>
    <property type="evidence" value="ECO:0007669"/>
    <property type="project" value="TreeGrafter"/>
</dbReference>
<dbReference type="GO" id="GO:0016791">
    <property type="term" value="F:phosphatase activity"/>
    <property type="evidence" value="ECO:0007669"/>
    <property type="project" value="TreeGrafter"/>
</dbReference>
<reference evidence="3 4" key="1">
    <citation type="journal article" date="2019" name="Nat. Med.">
        <title>A library of human gut bacterial isolates paired with longitudinal multiomics data enables mechanistic microbiome research.</title>
        <authorList>
            <person name="Poyet M."/>
            <person name="Groussin M."/>
            <person name="Gibbons S.M."/>
            <person name="Avila-Pacheco J."/>
            <person name="Jiang X."/>
            <person name="Kearney S.M."/>
            <person name="Perrotta A.R."/>
            <person name="Berdy B."/>
            <person name="Zhao S."/>
            <person name="Lieberman T.D."/>
            <person name="Swanson P.K."/>
            <person name="Smith M."/>
            <person name="Roesemann S."/>
            <person name="Alexander J.E."/>
            <person name="Rich S.A."/>
            <person name="Livny J."/>
            <person name="Vlamakis H."/>
            <person name="Clish C."/>
            <person name="Bullock K."/>
            <person name="Deik A."/>
            <person name="Scott J."/>
            <person name="Pierce K.A."/>
            <person name="Xavier R.J."/>
            <person name="Alm E.J."/>
        </authorList>
    </citation>
    <scope>NUCLEOTIDE SEQUENCE [LARGE SCALE GENOMIC DNA]</scope>
    <source>
        <strain evidence="1 3">BIOML-A4</strain>
        <strain evidence="2 4">BIOML-A5</strain>
    </source>
</reference>
<sequence>MLKLLVFDVDGTLYDLKSHEIPSSCQKAIAQAKQNGLIFVIATGRTHYGLGAALNALNPDYILAVNGAVVADGQGRVLAHHDLTPTQVERINDFCHQTQAGLAWKFLDHCYIYQYPEKIDWLQPQKESDIGSEPFIDCPAQDRHQLDLPQSASVHADPKAVEAVFNKDPELVFLRYSEDGYDVVQRGMNKAVGLQELLDQLGFTCNEVAAFGDNYNDIEMLKLAGTAVAMGNAVDEVKQLADYVTSSTDQDGIARALIHLGCVKA</sequence>
<dbReference type="SFLD" id="SFLDG01144">
    <property type="entry name" value="C2.B.4:_PGP_Like"/>
    <property type="match status" value="1"/>
</dbReference>
<dbReference type="PANTHER" id="PTHR10000">
    <property type="entry name" value="PHOSPHOSERINE PHOSPHATASE"/>
    <property type="match status" value="1"/>
</dbReference>
<protein>
    <submittedName>
        <fullName evidence="1">Cof-type HAD-IIB family hydrolase</fullName>
    </submittedName>
</protein>
<dbReference type="Gene3D" id="3.40.50.1000">
    <property type="entry name" value="HAD superfamily/HAD-like"/>
    <property type="match status" value="1"/>
</dbReference>
<dbReference type="SFLD" id="SFLDS00003">
    <property type="entry name" value="Haloacid_Dehalogenase"/>
    <property type="match status" value="1"/>
</dbReference>
<dbReference type="EMBL" id="WKPI01000001">
    <property type="protein sequence ID" value="MSC31761.1"/>
    <property type="molecule type" value="Genomic_DNA"/>
</dbReference>
<dbReference type="InterPro" id="IPR023214">
    <property type="entry name" value="HAD_sf"/>
</dbReference>
<dbReference type="SUPFAM" id="SSF56784">
    <property type="entry name" value="HAD-like"/>
    <property type="match status" value="1"/>
</dbReference>
<evidence type="ECO:0000313" key="2">
    <source>
        <dbReference type="EMBL" id="MSC31761.1"/>
    </source>
</evidence>
<dbReference type="NCBIfam" id="TIGR01484">
    <property type="entry name" value="HAD-SF-IIB"/>
    <property type="match status" value="1"/>
</dbReference>
<dbReference type="InterPro" id="IPR036412">
    <property type="entry name" value="HAD-like_sf"/>
</dbReference>
<organism evidence="1 3">
    <name type="scientific">Holdemania massiliensis</name>
    <dbReference type="NCBI Taxonomy" id="1468449"/>
    <lineage>
        <taxon>Bacteria</taxon>
        <taxon>Bacillati</taxon>
        <taxon>Bacillota</taxon>
        <taxon>Erysipelotrichia</taxon>
        <taxon>Erysipelotrichales</taxon>
        <taxon>Erysipelotrichaceae</taxon>
        <taxon>Holdemania</taxon>
    </lineage>
</organism>
<keyword evidence="4" id="KW-1185">Reference proteome</keyword>
<dbReference type="GO" id="GO:0000287">
    <property type="term" value="F:magnesium ion binding"/>
    <property type="evidence" value="ECO:0007669"/>
    <property type="project" value="TreeGrafter"/>
</dbReference>
<dbReference type="CDD" id="cd07516">
    <property type="entry name" value="HAD_Pase"/>
    <property type="match status" value="1"/>
</dbReference>
<keyword evidence="1" id="KW-0378">Hydrolase</keyword>
<dbReference type="EMBL" id="WKPJ01000001">
    <property type="protein sequence ID" value="MSA87965.1"/>
    <property type="molecule type" value="Genomic_DNA"/>
</dbReference>
<dbReference type="RefSeq" id="WP_154237616.1">
    <property type="nucleotide sequence ID" value="NZ_AP031450.1"/>
</dbReference>
<evidence type="ECO:0000313" key="3">
    <source>
        <dbReference type="Proteomes" id="UP000433575"/>
    </source>
</evidence>